<dbReference type="Pfam" id="PF13229">
    <property type="entry name" value="Beta_helix"/>
    <property type="match status" value="1"/>
</dbReference>
<evidence type="ECO:0000313" key="4">
    <source>
        <dbReference type="Proteomes" id="UP001180536"/>
    </source>
</evidence>
<proteinExistence type="predicted"/>
<dbReference type="InterPro" id="IPR012334">
    <property type="entry name" value="Pectin_lyas_fold"/>
</dbReference>
<dbReference type="PANTHER" id="PTHR36453">
    <property type="entry name" value="SECRETED PROTEIN-RELATED"/>
    <property type="match status" value="1"/>
</dbReference>
<dbReference type="SUPFAM" id="SSF51126">
    <property type="entry name" value="Pectin lyase-like"/>
    <property type="match status" value="1"/>
</dbReference>
<dbReference type="InterPro" id="IPR011050">
    <property type="entry name" value="Pectin_lyase_fold/virulence"/>
</dbReference>
<keyword evidence="1" id="KW-0732">Signal</keyword>
<feature type="domain" description="Right handed beta helix" evidence="2">
    <location>
        <begin position="421"/>
        <end position="597"/>
    </location>
</feature>
<sequence length="923" mass="96760">MPQRLGMPVLAPLGIVVAAGLAVTPPPSSAAADDAIVISVDATGSDGAKGDDSAPVKTLPRAQALAREHLAAMAAGTAPRKPVRVMIGPGTYALQSTWTFTPLDSGTDDAPVSYQAIKPGTVSISSGIDLGSKTPAQAGARLVFPARADAATVNGGSQLFVNGRRAVLARQPNEGQAWFVQSAVQVPGEAAGRQGSEAFKPAPANLQWIADLGAADRKRAIVEVYQSWTTGKHRLSSQPAPPGSVRLAPRALWPFLSLGGASQRYFIQNVTAAWDAPGEWIYDDGAARYISRSDEAGKPLQATLPVLEKLVVVQGEAGRPVSHLRLVGLSFAYTRFLTPEAGATDNQAAYGVGAAIEVNKAIGFVFDNCSVQHTGGWGLWLRDGVRDAQVTDSSFSDLGAGAIKVGLAAQSPSDGGATGANQIVGNTVSHTGQVFPGAVGIYVGQSWDNRLLRNTVHDTTYTGISVGWTWGYGPATSGRNLISGNLLYNIGQRQLADLAGVYTLGRSPGTVIARNIIRTVRGYNGYGSGAWGIYNDEGTSGIQVQGNVVVDTDSGGYHLHFGKDNTIEDNLFAGGDAAEIRVTKADADTNLTLRGNFLAPKASQPLDQVAVSSPVKFERNEVSSALSGKRLDLERCGKGCSAASADLKTGAGPTDIRSSNPAWMAVINAAVAAWRDTGSTARQETAEGYMAPTRERDVRKAALSTAAATGAAVVEPPRALIAAAADLSIDIAGTPEGERPANLRYLPVDKPASMQVQVQRDAPTGKCLVFNDSATMANRWEPAVFATVNHTEGRTQVDFDLKADAATAMLVEWRDNASPYLAGPSLRITAAGVEVGGKVVAPVAVGRWMHYTMSAPLGTDHPLWALQVTTNGGRKADPLAGLPVKNPTWRRLTTLVFSSDTDVESHPCVASIRIVNRSGDTRR</sequence>
<dbReference type="PANTHER" id="PTHR36453:SF1">
    <property type="entry name" value="RIGHT HANDED BETA HELIX DOMAIN-CONTAINING PROTEIN"/>
    <property type="match status" value="1"/>
</dbReference>
<dbReference type="EMBL" id="JAVDXQ010000001">
    <property type="protein sequence ID" value="MDR7295726.1"/>
    <property type="molecule type" value="Genomic_DNA"/>
</dbReference>
<evidence type="ECO:0000313" key="3">
    <source>
        <dbReference type="EMBL" id="MDR7295726.1"/>
    </source>
</evidence>
<gene>
    <name evidence="3" type="ORF">J2X16_001047</name>
</gene>
<dbReference type="InterPro" id="IPR006626">
    <property type="entry name" value="PbH1"/>
</dbReference>
<dbReference type="Gene3D" id="2.160.20.10">
    <property type="entry name" value="Single-stranded right-handed beta-helix, Pectin lyase-like"/>
    <property type="match status" value="2"/>
</dbReference>
<keyword evidence="4" id="KW-1185">Reference proteome</keyword>
<protein>
    <submittedName>
        <fullName evidence="3">Parallel beta-helix repeat protein</fullName>
    </submittedName>
</protein>
<name>A0ABU1Z6T4_9BURK</name>
<evidence type="ECO:0000259" key="2">
    <source>
        <dbReference type="Pfam" id="PF13229"/>
    </source>
</evidence>
<comment type="caution">
    <text evidence="3">The sequence shown here is derived from an EMBL/GenBank/DDBJ whole genome shotgun (WGS) entry which is preliminary data.</text>
</comment>
<reference evidence="3 4" key="1">
    <citation type="submission" date="2023-07" db="EMBL/GenBank/DDBJ databases">
        <title>Sorghum-associated microbial communities from plants grown in Nebraska, USA.</title>
        <authorList>
            <person name="Schachtman D."/>
        </authorList>
    </citation>
    <scope>NUCLEOTIDE SEQUENCE [LARGE SCALE GENOMIC DNA]</scope>
    <source>
        <strain evidence="3 4">BE310</strain>
    </source>
</reference>
<dbReference type="RefSeq" id="WP_310342405.1">
    <property type="nucleotide sequence ID" value="NZ_JAVDXQ010000001.1"/>
</dbReference>
<feature type="signal peptide" evidence="1">
    <location>
        <begin position="1"/>
        <end position="30"/>
    </location>
</feature>
<dbReference type="Proteomes" id="UP001180536">
    <property type="component" value="Unassembled WGS sequence"/>
</dbReference>
<accession>A0ABU1Z6T4</accession>
<evidence type="ECO:0000256" key="1">
    <source>
        <dbReference type="SAM" id="SignalP"/>
    </source>
</evidence>
<organism evidence="3 4">
    <name type="scientific">Pelomonas aquatica</name>
    <dbReference type="NCBI Taxonomy" id="431058"/>
    <lineage>
        <taxon>Bacteria</taxon>
        <taxon>Pseudomonadati</taxon>
        <taxon>Pseudomonadota</taxon>
        <taxon>Betaproteobacteria</taxon>
        <taxon>Burkholderiales</taxon>
        <taxon>Sphaerotilaceae</taxon>
        <taxon>Roseateles</taxon>
    </lineage>
</organism>
<dbReference type="InterPro" id="IPR039448">
    <property type="entry name" value="Beta_helix"/>
</dbReference>
<dbReference type="SMART" id="SM00710">
    <property type="entry name" value="PbH1"/>
    <property type="match status" value="8"/>
</dbReference>
<feature type="chain" id="PRO_5045056323" evidence="1">
    <location>
        <begin position="31"/>
        <end position="923"/>
    </location>
</feature>